<feature type="coiled-coil region" evidence="1">
    <location>
        <begin position="416"/>
        <end position="476"/>
    </location>
</feature>
<name>A0AB34FWR5_9HYPO</name>
<accession>A0AB34FWR5</accession>
<evidence type="ECO:0000256" key="1">
    <source>
        <dbReference type="SAM" id="Coils"/>
    </source>
</evidence>
<comment type="caution">
    <text evidence="3">The sequence shown here is derived from an EMBL/GenBank/DDBJ whole genome shotgun (WGS) entry which is preliminary data.</text>
</comment>
<dbReference type="Proteomes" id="UP001163105">
    <property type="component" value="Unassembled WGS sequence"/>
</dbReference>
<gene>
    <name evidence="3" type="ORF">O9K51_02234</name>
</gene>
<keyword evidence="1" id="KW-0175">Coiled coil</keyword>
<reference evidence="3" key="1">
    <citation type="submission" date="2023-01" db="EMBL/GenBank/DDBJ databases">
        <title>The growth and conidiation of Purpureocillium lavendulum are regulated by nitrogen source and histone H3K14 acetylation.</title>
        <authorList>
            <person name="Tang P."/>
            <person name="Han J."/>
            <person name="Zhang C."/>
            <person name="Tang P."/>
            <person name="Qi F."/>
            <person name="Zhang K."/>
            <person name="Liang L."/>
        </authorList>
    </citation>
    <scope>NUCLEOTIDE SEQUENCE</scope>
    <source>
        <strain evidence="3">YMF1.00683</strain>
    </source>
</reference>
<dbReference type="AlphaFoldDB" id="A0AB34FWR5"/>
<feature type="region of interest" description="Disordered" evidence="2">
    <location>
        <begin position="150"/>
        <end position="257"/>
    </location>
</feature>
<evidence type="ECO:0000256" key="2">
    <source>
        <dbReference type="SAM" id="MobiDB-lite"/>
    </source>
</evidence>
<evidence type="ECO:0000313" key="4">
    <source>
        <dbReference type="Proteomes" id="UP001163105"/>
    </source>
</evidence>
<feature type="compositionally biased region" description="Basic and acidic residues" evidence="2">
    <location>
        <begin position="244"/>
        <end position="257"/>
    </location>
</feature>
<sequence length="566" mass="64444">MGKLTASQKAQLHEVADLLLDVYRTLVRMRYLDASWIQQGPHDIDALLPLYRELRLDPAIVYLYSILPYVDPAGAEDVDFFQGGEFADFRKEDDARQGRDPFYSEEDEDALRPWMTPLSMIGNHCSALLYDARKHCIGIFDQMNSGSGDHNLRAGSFTAEEQSDEENGDHEEGKESGAEDSGNESDEGDGRGDDEDQDDRDRDDDESNDEEDEDEEGDQSDEENDSSDDSGDSDDDDDDDERWVDEMDSRPAPDVLRDMIRWYKEFTEVPGGGEHSGPEWSADIITPLYTKHGWPHAHFDGDAFLVDQARAKAAQSAKDTAEEPLHRLNALRGGRSDDDDDDDDDNGPAMQRRRDKLAAAAAAGVDEEYVARWELWHAQWMNQRRRLLLREAEGAAERACPAGVCQKPEELVLWELRQLREDSWAEQRTLKECQQEAKYAEAEGEKEDARGLEIRLRHAERKAETYRRAYEACKADAERECPGRSLPLGRGVEEMGLDLDERLKQLDSSIERLGQDIKSINEWMRGVPEGAPTARNLAQTELDRSEQQLESTREQRLFVIRDLERI</sequence>
<feature type="compositionally biased region" description="Acidic residues" evidence="2">
    <location>
        <begin position="181"/>
        <end position="243"/>
    </location>
</feature>
<evidence type="ECO:0000313" key="3">
    <source>
        <dbReference type="EMBL" id="KAJ6443847.1"/>
    </source>
</evidence>
<dbReference type="EMBL" id="JAQHRD010000002">
    <property type="protein sequence ID" value="KAJ6443847.1"/>
    <property type="molecule type" value="Genomic_DNA"/>
</dbReference>
<protein>
    <submittedName>
        <fullName evidence="3">Cortical patch protein</fullName>
    </submittedName>
</protein>
<feature type="region of interest" description="Disordered" evidence="2">
    <location>
        <begin position="315"/>
        <end position="350"/>
    </location>
</feature>
<proteinExistence type="predicted"/>
<keyword evidence="4" id="KW-1185">Reference proteome</keyword>
<feature type="compositionally biased region" description="Acidic residues" evidence="2">
    <location>
        <begin position="337"/>
        <end position="346"/>
    </location>
</feature>
<organism evidence="3 4">
    <name type="scientific">Purpureocillium lavendulum</name>
    <dbReference type="NCBI Taxonomy" id="1247861"/>
    <lineage>
        <taxon>Eukaryota</taxon>
        <taxon>Fungi</taxon>
        <taxon>Dikarya</taxon>
        <taxon>Ascomycota</taxon>
        <taxon>Pezizomycotina</taxon>
        <taxon>Sordariomycetes</taxon>
        <taxon>Hypocreomycetidae</taxon>
        <taxon>Hypocreales</taxon>
        <taxon>Ophiocordycipitaceae</taxon>
        <taxon>Purpureocillium</taxon>
    </lineage>
</organism>